<keyword evidence="2 4" id="KW-1133">Transmembrane helix</keyword>
<dbReference type="InterPro" id="IPR036259">
    <property type="entry name" value="MFS_trans_sf"/>
</dbReference>
<keyword evidence="1 4" id="KW-0812">Transmembrane</keyword>
<organism evidence="5 6">
    <name type="scientific">Desmophyllum pertusum</name>
    <dbReference type="NCBI Taxonomy" id="174260"/>
    <lineage>
        <taxon>Eukaryota</taxon>
        <taxon>Metazoa</taxon>
        <taxon>Cnidaria</taxon>
        <taxon>Anthozoa</taxon>
        <taxon>Hexacorallia</taxon>
        <taxon>Scleractinia</taxon>
        <taxon>Caryophylliina</taxon>
        <taxon>Caryophylliidae</taxon>
        <taxon>Desmophyllum</taxon>
    </lineage>
</organism>
<feature type="transmembrane region" description="Helical" evidence="4">
    <location>
        <begin position="119"/>
        <end position="142"/>
    </location>
</feature>
<protein>
    <submittedName>
        <fullName evidence="5">Glucose transmembrane transporter</fullName>
    </submittedName>
</protein>
<dbReference type="PANTHER" id="PTHR23121">
    <property type="entry name" value="SODIUM-DEPENDENT GLUCOSE TRANSPORTER 1"/>
    <property type="match status" value="1"/>
</dbReference>
<accession>A0A9X0CW21</accession>
<gene>
    <name evidence="5" type="primary">MFSD4_1</name>
    <name evidence="5" type="ORF">OS493_027745</name>
</gene>
<evidence type="ECO:0000313" key="5">
    <source>
        <dbReference type="EMBL" id="KAJ7377666.1"/>
    </source>
</evidence>
<name>A0A9X0CW21_9CNID</name>
<dbReference type="AlphaFoldDB" id="A0A9X0CW21"/>
<sequence length="165" mass="18663">MRVGLDSSSDEEEPLFDMEDVDRRTFEKDKELPLWKRFLITLKKLGEDRDSLKSTLCYCGVFMVFGMSDEILGPTLLELKCLTGKSITIMSILFFVHDLCNVFGSTSGGYLVDRFNPNVLVTIALGLSAMCIIAIPLSRIYVIMLFWREYLAGVLAPLTRSRQCS</sequence>
<dbReference type="OrthoDB" id="413079at2759"/>
<reference evidence="5" key="1">
    <citation type="submission" date="2023-01" db="EMBL/GenBank/DDBJ databases">
        <title>Genome assembly of the deep-sea coral Lophelia pertusa.</title>
        <authorList>
            <person name="Herrera S."/>
            <person name="Cordes E."/>
        </authorList>
    </citation>
    <scope>NUCLEOTIDE SEQUENCE</scope>
    <source>
        <strain evidence="5">USNM1676648</strain>
        <tissue evidence="5">Polyp</tissue>
    </source>
</reference>
<feature type="transmembrane region" description="Helical" evidence="4">
    <location>
        <begin position="87"/>
        <end position="107"/>
    </location>
</feature>
<dbReference type="SUPFAM" id="SSF103473">
    <property type="entry name" value="MFS general substrate transporter"/>
    <property type="match status" value="1"/>
</dbReference>
<dbReference type="PANTHER" id="PTHR23121:SF10">
    <property type="entry name" value="MAJOR FACILITATOR SUPERFAMILY DOMAIN-CONTAINING PROTEIN 4A"/>
    <property type="match status" value="1"/>
</dbReference>
<dbReference type="Proteomes" id="UP001163046">
    <property type="component" value="Unassembled WGS sequence"/>
</dbReference>
<evidence type="ECO:0000256" key="1">
    <source>
        <dbReference type="ARBA" id="ARBA00022692"/>
    </source>
</evidence>
<evidence type="ECO:0000256" key="2">
    <source>
        <dbReference type="ARBA" id="ARBA00022989"/>
    </source>
</evidence>
<dbReference type="EMBL" id="MU826375">
    <property type="protein sequence ID" value="KAJ7377666.1"/>
    <property type="molecule type" value="Genomic_DNA"/>
</dbReference>
<keyword evidence="3 4" id="KW-0472">Membrane</keyword>
<comment type="caution">
    <text evidence="5">The sequence shown here is derived from an EMBL/GenBank/DDBJ whole genome shotgun (WGS) entry which is preliminary data.</text>
</comment>
<dbReference type="Gene3D" id="1.20.1250.20">
    <property type="entry name" value="MFS general substrate transporter like domains"/>
    <property type="match status" value="1"/>
</dbReference>
<evidence type="ECO:0000256" key="3">
    <source>
        <dbReference type="ARBA" id="ARBA00023136"/>
    </source>
</evidence>
<proteinExistence type="predicted"/>
<evidence type="ECO:0000256" key="4">
    <source>
        <dbReference type="SAM" id="Phobius"/>
    </source>
</evidence>
<evidence type="ECO:0000313" key="6">
    <source>
        <dbReference type="Proteomes" id="UP001163046"/>
    </source>
</evidence>
<keyword evidence="6" id="KW-1185">Reference proteome</keyword>